<dbReference type="SUPFAM" id="SSF64438">
    <property type="entry name" value="CNF1/YfiH-like putative cysteine hydrolases"/>
    <property type="match status" value="1"/>
</dbReference>
<keyword evidence="6" id="KW-0378">Hydrolase</keyword>
<proteinExistence type="inferred from homology"/>
<evidence type="ECO:0000256" key="4">
    <source>
        <dbReference type="ARBA" id="ARBA00022679"/>
    </source>
</evidence>
<comment type="catalytic activity">
    <reaction evidence="1">
        <text>inosine + phosphate = alpha-D-ribose 1-phosphate + hypoxanthine</text>
        <dbReference type="Rhea" id="RHEA:27646"/>
        <dbReference type="ChEBI" id="CHEBI:17368"/>
        <dbReference type="ChEBI" id="CHEBI:17596"/>
        <dbReference type="ChEBI" id="CHEBI:43474"/>
        <dbReference type="ChEBI" id="CHEBI:57720"/>
        <dbReference type="EC" id="2.4.2.1"/>
    </reaction>
    <physiologicalReaction direction="left-to-right" evidence="1">
        <dbReference type="Rhea" id="RHEA:27647"/>
    </physiologicalReaction>
</comment>
<organism evidence="11 12">
    <name type="scientific">Amedibacillus dolichus</name>
    <dbReference type="NCBI Taxonomy" id="31971"/>
    <lineage>
        <taxon>Bacteria</taxon>
        <taxon>Bacillati</taxon>
        <taxon>Bacillota</taxon>
        <taxon>Erysipelotrichia</taxon>
        <taxon>Erysipelotrichales</taxon>
        <taxon>Erysipelotrichaceae</taxon>
        <taxon>Amedibacillus</taxon>
    </lineage>
</organism>
<dbReference type="PANTHER" id="PTHR30616">
    <property type="entry name" value="UNCHARACTERIZED PROTEIN YFIH"/>
    <property type="match status" value="1"/>
</dbReference>
<gene>
    <name evidence="11" type="ORF">QUV96_00790</name>
</gene>
<comment type="similarity">
    <text evidence="3">Belongs to the purine nucleoside phosphorylase YfiH/LACC1 family.</text>
</comment>
<evidence type="ECO:0000256" key="8">
    <source>
        <dbReference type="ARBA" id="ARBA00047989"/>
    </source>
</evidence>
<evidence type="ECO:0000256" key="6">
    <source>
        <dbReference type="ARBA" id="ARBA00022801"/>
    </source>
</evidence>
<dbReference type="InterPro" id="IPR038371">
    <property type="entry name" value="Cu_polyphenol_OxRdtase_sf"/>
</dbReference>
<evidence type="ECO:0000313" key="12">
    <source>
        <dbReference type="Proteomes" id="UP001529340"/>
    </source>
</evidence>
<keyword evidence="12" id="KW-1185">Reference proteome</keyword>
<dbReference type="Gene3D" id="3.60.140.10">
    <property type="entry name" value="CNF1/YfiH-like putative cysteine hydrolases"/>
    <property type="match status" value="1"/>
</dbReference>
<evidence type="ECO:0000256" key="2">
    <source>
        <dbReference type="ARBA" id="ARBA00003215"/>
    </source>
</evidence>
<keyword evidence="7" id="KW-0862">Zinc</keyword>
<dbReference type="InterPro" id="IPR003730">
    <property type="entry name" value="Cu_polyphenol_OxRdtase"/>
</dbReference>
<sequence length="252" mass="28105">MKLLTLCDDAQLFAACTLRDPSDPLEGSTALHTTHDQTAVMQNRQALSHHLGIPLTDWCLSAQTHSAHAYHVRHADRGRGACSMDDAIADCDALYTEERRLLIGVFTADCVPLLCHDPHSGIIAAIHSGWPGTVKQITYHTLRTLLAQGLQPATTRVWIGPCIHTASFQIRQDVIDQIRALPFDTAPYLHVQADGSALCDNVGLNVHMLQEQGIPRDNIHICALDTCAERTRCFSYRRDHTTQRHLTFLYRK</sequence>
<dbReference type="InterPro" id="IPR011324">
    <property type="entry name" value="Cytotoxic_necrot_fac-like_cat"/>
</dbReference>
<accession>A0ABT7U952</accession>
<evidence type="ECO:0000256" key="3">
    <source>
        <dbReference type="ARBA" id="ARBA00007353"/>
    </source>
</evidence>
<reference evidence="11" key="1">
    <citation type="submission" date="2023-06" db="EMBL/GenBank/DDBJ databases">
        <title>Identification and characterization of horizontal gene transfer across gut microbiota members of farm animals based on homology search.</title>
        <authorList>
            <person name="Schwarzerova J."/>
            <person name="Nykrynova M."/>
            <person name="Jureckova K."/>
            <person name="Cejkova D."/>
            <person name="Rychlik I."/>
        </authorList>
    </citation>
    <scope>NUCLEOTIDE SEQUENCE</scope>
    <source>
        <strain evidence="11">ET39</strain>
    </source>
</reference>
<dbReference type="Proteomes" id="UP001529340">
    <property type="component" value="Unassembled WGS sequence"/>
</dbReference>
<name>A0ABT7U952_9FIRM</name>
<dbReference type="PANTHER" id="PTHR30616:SF2">
    <property type="entry name" value="PURINE NUCLEOSIDE PHOSPHORYLASE LACC1"/>
    <property type="match status" value="1"/>
</dbReference>
<evidence type="ECO:0000256" key="7">
    <source>
        <dbReference type="ARBA" id="ARBA00022833"/>
    </source>
</evidence>
<keyword evidence="5" id="KW-0479">Metal-binding</keyword>
<dbReference type="CDD" id="cd16833">
    <property type="entry name" value="YfiH"/>
    <property type="match status" value="1"/>
</dbReference>
<comment type="catalytic activity">
    <reaction evidence="10">
        <text>S-methyl-5'-thioadenosine + phosphate = 5-(methylsulfanyl)-alpha-D-ribose 1-phosphate + adenine</text>
        <dbReference type="Rhea" id="RHEA:11852"/>
        <dbReference type="ChEBI" id="CHEBI:16708"/>
        <dbReference type="ChEBI" id="CHEBI:17509"/>
        <dbReference type="ChEBI" id="CHEBI:43474"/>
        <dbReference type="ChEBI" id="CHEBI:58533"/>
        <dbReference type="EC" id="2.4.2.28"/>
    </reaction>
    <physiologicalReaction direction="left-to-right" evidence="10">
        <dbReference type="Rhea" id="RHEA:11853"/>
    </physiologicalReaction>
</comment>
<evidence type="ECO:0000256" key="1">
    <source>
        <dbReference type="ARBA" id="ARBA00000553"/>
    </source>
</evidence>
<comment type="catalytic activity">
    <reaction evidence="8">
        <text>adenosine + H2O + H(+) = inosine + NH4(+)</text>
        <dbReference type="Rhea" id="RHEA:24408"/>
        <dbReference type="ChEBI" id="CHEBI:15377"/>
        <dbReference type="ChEBI" id="CHEBI:15378"/>
        <dbReference type="ChEBI" id="CHEBI:16335"/>
        <dbReference type="ChEBI" id="CHEBI:17596"/>
        <dbReference type="ChEBI" id="CHEBI:28938"/>
        <dbReference type="EC" id="3.5.4.4"/>
    </reaction>
    <physiologicalReaction direction="left-to-right" evidence="8">
        <dbReference type="Rhea" id="RHEA:24409"/>
    </physiologicalReaction>
</comment>
<evidence type="ECO:0000256" key="10">
    <source>
        <dbReference type="ARBA" id="ARBA00049893"/>
    </source>
</evidence>
<evidence type="ECO:0000256" key="9">
    <source>
        <dbReference type="ARBA" id="ARBA00048968"/>
    </source>
</evidence>
<keyword evidence="4" id="KW-0808">Transferase</keyword>
<dbReference type="Pfam" id="PF02578">
    <property type="entry name" value="Cu-oxidase_4"/>
    <property type="match status" value="1"/>
</dbReference>
<comment type="function">
    <text evidence="2">Purine nucleoside enzyme that catalyzes the phosphorolysis of adenosine and inosine nucleosides, yielding D-ribose 1-phosphate and the respective free bases, adenine and hypoxanthine. Also catalyzes the phosphorolysis of S-methyl-5'-thioadenosine into adenine and S-methyl-5-thio-alpha-D-ribose 1-phosphate. Also has adenosine deaminase activity.</text>
</comment>
<evidence type="ECO:0000313" key="11">
    <source>
        <dbReference type="EMBL" id="MDM8156170.1"/>
    </source>
</evidence>
<evidence type="ECO:0000256" key="5">
    <source>
        <dbReference type="ARBA" id="ARBA00022723"/>
    </source>
</evidence>
<dbReference type="EMBL" id="JAUDCG010000002">
    <property type="protein sequence ID" value="MDM8156170.1"/>
    <property type="molecule type" value="Genomic_DNA"/>
</dbReference>
<comment type="catalytic activity">
    <reaction evidence="9">
        <text>adenosine + phosphate = alpha-D-ribose 1-phosphate + adenine</text>
        <dbReference type="Rhea" id="RHEA:27642"/>
        <dbReference type="ChEBI" id="CHEBI:16335"/>
        <dbReference type="ChEBI" id="CHEBI:16708"/>
        <dbReference type="ChEBI" id="CHEBI:43474"/>
        <dbReference type="ChEBI" id="CHEBI:57720"/>
        <dbReference type="EC" id="2.4.2.1"/>
    </reaction>
    <physiologicalReaction direction="left-to-right" evidence="9">
        <dbReference type="Rhea" id="RHEA:27643"/>
    </physiologicalReaction>
</comment>
<reference evidence="11" key="2">
    <citation type="submission" date="2023-06" db="EMBL/GenBank/DDBJ databases">
        <authorList>
            <person name="Zeman M."/>
            <person name="Kubasova T."/>
            <person name="Jahodarova E."/>
            <person name="Nykrynova M."/>
            <person name="Rychlik I."/>
        </authorList>
    </citation>
    <scope>NUCLEOTIDE SEQUENCE</scope>
    <source>
        <strain evidence="11">ET39</strain>
    </source>
</reference>
<comment type="caution">
    <text evidence="11">The sequence shown here is derived from an EMBL/GenBank/DDBJ whole genome shotgun (WGS) entry which is preliminary data.</text>
</comment>
<dbReference type="RefSeq" id="WP_289606642.1">
    <property type="nucleotide sequence ID" value="NZ_JAUDCG010000002.1"/>
</dbReference>
<protein>
    <submittedName>
        <fullName evidence="11">Polyphenol oxidase family protein</fullName>
    </submittedName>
</protein>